<dbReference type="EMBL" id="JACJVP010000006">
    <property type="protein sequence ID" value="MBB6670007.1"/>
    <property type="molecule type" value="Genomic_DNA"/>
</dbReference>
<comment type="caution">
    <text evidence="1">The sequence shown here is derived from an EMBL/GenBank/DDBJ whole genome shotgun (WGS) entry which is preliminary data.</text>
</comment>
<proteinExistence type="predicted"/>
<protein>
    <submittedName>
        <fullName evidence="1">Uncharacterized protein</fullName>
    </submittedName>
</protein>
<dbReference type="Proteomes" id="UP000547209">
    <property type="component" value="Unassembled WGS sequence"/>
</dbReference>
<name>A0A7X0RM56_9BACL</name>
<dbReference type="AlphaFoldDB" id="A0A7X0RM56"/>
<organism evidence="1 2">
    <name type="scientific">Cohnella nanjingensis</name>
    <dbReference type="NCBI Taxonomy" id="1387779"/>
    <lineage>
        <taxon>Bacteria</taxon>
        <taxon>Bacillati</taxon>
        <taxon>Bacillota</taxon>
        <taxon>Bacilli</taxon>
        <taxon>Bacillales</taxon>
        <taxon>Paenibacillaceae</taxon>
        <taxon>Cohnella</taxon>
    </lineage>
</organism>
<accession>A0A7X0RM56</accession>
<evidence type="ECO:0000313" key="1">
    <source>
        <dbReference type="EMBL" id="MBB6670007.1"/>
    </source>
</evidence>
<dbReference type="RefSeq" id="WP_185141451.1">
    <property type="nucleotide sequence ID" value="NZ_JACJVP010000006.1"/>
</dbReference>
<gene>
    <name evidence="1" type="ORF">H7C19_04815</name>
</gene>
<evidence type="ECO:0000313" key="2">
    <source>
        <dbReference type="Proteomes" id="UP000547209"/>
    </source>
</evidence>
<reference evidence="1 2" key="1">
    <citation type="submission" date="2020-08" db="EMBL/GenBank/DDBJ databases">
        <title>Cohnella phylogeny.</title>
        <authorList>
            <person name="Dunlap C."/>
        </authorList>
    </citation>
    <scope>NUCLEOTIDE SEQUENCE [LARGE SCALE GENOMIC DNA]</scope>
    <source>
        <strain evidence="1 2">DSM 28246</strain>
    </source>
</reference>
<keyword evidence="2" id="KW-1185">Reference proteome</keyword>
<sequence>MALYDFRGYLHSTRTHTTKTDYAALRQEPWFKRTIERQGSPNWMVPIESPETPGEPLLVMTRLLNAYRQNGREDGLELYCLV</sequence>